<dbReference type="PANTHER" id="PTHR42928">
    <property type="entry name" value="TRICARBOXYLATE-BINDING PROTEIN"/>
    <property type="match status" value="1"/>
</dbReference>
<sequence>MKKRMVALLCAGLVAASLAGCSSKKADTPADTQAAGTQAAGSEAAGSEAATEAAKANTDFPKKNIKIIVPYDAGGGVDITTRILTEAAGKDYFNGHSLIVENMAGGGAVIGQTAVANADPDGYTLLAYTSAVVNNPLLKDVTFTLDSFKTLGMVCFDPEILVVPPNSPYKTWDEFVAYAKENTVKVATPGHSTSHHIAAIQLAKEYGLKFEYLHNDSASVQMQQLMGGHCDAAMMAAGETVSQIGDGTIIGLAVGAEERVADIPDVPTFLELGGTMVNGAFRGYACPAGVPDDVYQVLCEEFDKIATSDKFITGMKDAAIPYSYKNAADFQEYANQCYKDIEALVPELKGSK</sequence>
<dbReference type="PANTHER" id="PTHR42928:SF5">
    <property type="entry name" value="BLR1237 PROTEIN"/>
    <property type="match status" value="1"/>
</dbReference>
<organism evidence="3 4">
    <name type="scientific">Enterocloster asparagiformis</name>
    <dbReference type="NCBI Taxonomy" id="333367"/>
    <lineage>
        <taxon>Bacteria</taxon>
        <taxon>Bacillati</taxon>
        <taxon>Bacillota</taxon>
        <taxon>Clostridia</taxon>
        <taxon>Lachnospirales</taxon>
        <taxon>Lachnospiraceae</taxon>
        <taxon>Enterocloster</taxon>
    </lineage>
</organism>
<feature type="signal peptide" evidence="2">
    <location>
        <begin position="1"/>
        <end position="26"/>
    </location>
</feature>
<reference evidence="3 4" key="1">
    <citation type="submission" date="2018-08" db="EMBL/GenBank/DDBJ databases">
        <title>A genome reference for cultivated species of the human gut microbiota.</title>
        <authorList>
            <person name="Zou Y."/>
            <person name="Xue W."/>
            <person name="Luo G."/>
        </authorList>
    </citation>
    <scope>NUCLEOTIDE SEQUENCE [LARGE SCALE GENOMIC DNA]</scope>
    <source>
        <strain evidence="3 4">AF04-15</strain>
    </source>
</reference>
<evidence type="ECO:0000256" key="2">
    <source>
        <dbReference type="SAM" id="SignalP"/>
    </source>
</evidence>
<evidence type="ECO:0000313" key="4">
    <source>
        <dbReference type="Proteomes" id="UP000283880"/>
    </source>
</evidence>
<dbReference type="SUPFAM" id="SSF53850">
    <property type="entry name" value="Periplasmic binding protein-like II"/>
    <property type="match status" value="1"/>
</dbReference>
<dbReference type="OrthoDB" id="8880247at2"/>
<dbReference type="EMBL" id="QSBM01000012">
    <property type="protein sequence ID" value="RGX27813.1"/>
    <property type="molecule type" value="Genomic_DNA"/>
</dbReference>
<dbReference type="Proteomes" id="UP000283880">
    <property type="component" value="Unassembled WGS sequence"/>
</dbReference>
<dbReference type="CDD" id="cd07012">
    <property type="entry name" value="PBP2_Bug_TTT"/>
    <property type="match status" value="1"/>
</dbReference>
<accession>A0A413FD28</accession>
<dbReference type="InterPro" id="IPR042100">
    <property type="entry name" value="Bug_dom1"/>
</dbReference>
<name>A0A413FD28_9FIRM</name>
<feature type="chain" id="PRO_5019179118" evidence="2">
    <location>
        <begin position="27"/>
        <end position="352"/>
    </location>
</feature>
<evidence type="ECO:0000313" key="3">
    <source>
        <dbReference type="EMBL" id="RGX27813.1"/>
    </source>
</evidence>
<proteinExistence type="inferred from homology"/>
<protein>
    <submittedName>
        <fullName evidence="3">Tripartite tricarboxylate transporter substrate binding protein</fullName>
    </submittedName>
</protein>
<comment type="similarity">
    <text evidence="1">Belongs to the UPF0065 (bug) family.</text>
</comment>
<dbReference type="AlphaFoldDB" id="A0A413FD28"/>
<dbReference type="PROSITE" id="PS51257">
    <property type="entry name" value="PROKAR_LIPOPROTEIN"/>
    <property type="match status" value="1"/>
</dbReference>
<dbReference type="InterPro" id="IPR005064">
    <property type="entry name" value="BUG"/>
</dbReference>
<dbReference type="PIRSF" id="PIRSF017082">
    <property type="entry name" value="YflP"/>
    <property type="match status" value="1"/>
</dbReference>
<comment type="caution">
    <text evidence="3">The sequence shown here is derived from an EMBL/GenBank/DDBJ whole genome shotgun (WGS) entry which is preliminary data.</text>
</comment>
<gene>
    <name evidence="3" type="ORF">DWV29_15865</name>
</gene>
<dbReference type="Pfam" id="PF03401">
    <property type="entry name" value="TctC"/>
    <property type="match status" value="1"/>
</dbReference>
<dbReference type="Gene3D" id="3.40.190.150">
    <property type="entry name" value="Bordetella uptake gene, domain 1"/>
    <property type="match status" value="1"/>
</dbReference>
<keyword evidence="2" id="KW-0732">Signal</keyword>
<dbReference type="Gene3D" id="3.40.190.10">
    <property type="entry name" value="Periplasmic binding protein-like II"/>
    <property type="match status" value="1"/>
</dbReference>
<dbReference type="RefSeq" id="WP_007708211.1">
    <property type="nucleotide sequence ID" value="NZ_BAABXR010000003.1"/>
</dbReference>
<evidence type="ECO:0000256" key="1">
    <source>
        <dbReference type="ARBA" id="ARBA00006987"/>
    </source>
</evidence>